<dbReference type="AlphaFoldDB" id="A0A059BD51"/>
<sequence>MLLGPPSMEILRTEGEEDIIAAKLQNLKDASRSRAIRSRGCCFSKEQWEGYLEGRALEKSHSGKLQVLSEYNLEIVIGGITVDLACTS</sequence>
<protein>
    <submittedName>
        <fullName evidence="1">Uncharacterized protein</fullName>
    </submittedName>
</protein>
<reference evidence="1" key="1">
    <citation type="submission" date="2013-07" db="EMBL/GenBank/DDBJ databases">
        <title>The genome of Eucalyptus grandis.</title>
        <authorList>
            <person name="Schmutz J."/>
            <person name="Hayes R."/>
            <person name="Myburg A."/>
            <person name="Tuskan G."/>
            <person name="Grattapaglia D."/>
            <person name="Rokhsar D.S."/>
        </authorList>
    </citation>
    <scope>NUCLEOTIDE SEQUENCE</scope>
    <source>
        <tissue evidence="1">Leaf extractions</tissue>
    </source>
</reference>
<gene>
    <name evidence="1" type="ORF">EUGRSUZ_G01797</name>
</gene>
<evidence type="ECO:0000313" key="1">
    <source>
        <dbReference type="EMBL" id="KCW64152.1"/>
    </source>
</evidence>
<dbReference type="EMBL" id="KK198759">
    <property type="protein sequence ID" value="KCW64152.1"/>
    <property type="molecule type" value="Genomic_DNA"/>
</dbReference>
<dbReference type="InParanoid" id="A0A059BD51"/>
<organism evidence="1">
    <name type="scientific">Eucalyptus grandis</name>
    <name type="common">Flooded gum</name>
    <dbReference type="NCBI Taxonomy" id="71139"/>
    <lineage>
        <taxon>Eukaryota</taxon>
        <taxon>Viridiplantae</taxon>
        <taxon>Streptophyta</taxon>
        <taxon>Embryophyta</taxon>
        <taxon>Tracheophyta</taxon>
        <taxon>Spermatophyta</taxon>
        <taxon>Magnoliopsida</taxon>
        <taxon>eudicotyledons</taxon>
        <taxon>Gunneridae</taxon>
        <taxon>Pentapetalae</taxon>
        <taxon>rosids</taxon>
        <taxon>malvids</taxon>
        <taxon>Myrtales</taxon>
        <taxon>Myrtaceae</taxon>
        <taxon>Myrtoideae</taxon>
        <taxon>Eucalypteae</taxon>
        <taxon>Eucalyptus</taxon>
    </lineage>
</organism>
<accession>A0A059BD51</accession>
<dbReference type="Gramene" id="KCW64152">
    <property type="protein sequence ID" value="KCW64152"/>
    <property type="gene ID" value="EUGRSUZ_G01797"/>
</dbReference>
<name>A0A059BD51_EUCGR</name>
<proteinExistence type="predicted"/>